<evidence type="ECO:0000259" key="3">
    <source>
        <dbReference type="Pfam" id="PF05683"/>
    </source>
</evidence>
<feature type="domain" description="Fe-S hydro-lyase tartrate dehydratase beta-type catalytic" evidence="3">
    <location>
        <begin position="9"/>
        <end position="172"/>
    </location>
</feature>
<organism evidence="4 5">
    <name type="scientific">Methanoliparum thermophilum</name>
    <dbReference type="NCBI Taxonomy" id="2491083"/>
    <lineage>
        <taxon>Archaea</taxon>
        <taxon>Methanobacteriati</taxon>
        <taxon>Methanobacteriota</taxon>
        <taxon>Candidatus Methanoliparia</taxon>
        <taxon>Candidatus Methanoliparales</taxon>
        <taxon>Candidatus Methanoliparaceae</taxon>
        <taxon>Candidatus Methanoliparum</taxon>
    </lineage>
</organism>
<dbReference type="InterPro" id="IPR004647">
    <property type="entry name" value="Fe-S_hydro-lyase_TtdB-typ_cat"/>
</dbReference>
<dbReference type="InterPro" id="IPR036660">
    <property type="entry name" value="Fe-S_hydroAse_TtdB_cat_sf"/>
</dbReference>
<keyword evidence="2" id="KW-0456">Lyase</keyword>
<sequence>MIKRLTTPLDVRDLKVGDIVSITGTIYTARDETHLRLLEESSPVNLEGAVIFHCGPIVRRTDEGWEVVAAGPTTSSRMNSLEPEIIKRFKIRGIIGKGGMDEETLNAMEKYGCVYLAMTGGAALLAVKSIERVEAVYWLDLGMPEAMWVFNVRDFGPMVVAMDTKGRNIYADVDRLVQERLLKIERELNLA</sequence>
<comment type="caution">
    <text evidence="4">The sequence shown here is derived from an EMBL/GenBank/DDBJ whole genome shotgun (WGS) entry which is preliminary data.</text>
</comment>
<protein>
    <submittedName>
        <fullName evidence="4">Fumarate hydratase</fullName>
    </submittedName>
</protein>
<dbReference type="Proteomes" id="UP000317158">
    <property type="component" value="Unassembled WGS sequence"/>
</dbReference>
<dbReference type="PANTHER" id="PTHR43351">
    <property type="entry name" value="L(+)-TARTRATE DEHYDRATASE SUBUNIT BETA"/>
    <property type="match status" value="1"/>
</dbReference>
<reference evidence="4 5" key="1">
    <citation type="journal article" date="2019" name="Nat. Microbiol.">
        <title>Wide diversity of methane and short-chain alkane metabolisms in uncultured archaea.</title>
        <authorList>
            <person name="Borrel G."/>
            <person name="Adam P.S."/>
            <person name="McKay L.J."/>
            <person name="Chen L.X."/>
            <person name="Sierra-Garcia I.N."/>
            <person name="Sieber C.M."/>
            <person name="Letourneur Q."/>
            <person name="Ghozlane A."/>
            <person name="Andersen G.L."/>
            <person name="Li W.J."/>
            <person name="Hallam S.J."/>
            <person name="Muyzer G."/>
            <person name="de Oliveira V.M."/>
            <person name="Inskeep W.P."/>
            <person name="Banfield J.F."/>
            <person name="Gribaldo S."/>
        </authorList>
    </citation>
    <scope>NUCLEOTIDE SEQUENCE [LARGE SCALE GENOMIC DNA]</scope>
    <source>
        <strain evidence="4">NM1a</strain>
    </source>
</reference>
<name>A0A520KS16_METT2</name>
<proteinExistence type="inferred from homology"/>
<dbReference type="Pfam" id="PF05683">
    <property type="entry name" value="Fumerase_C"/>
    <property type="match status" value="1"/>
</dbReference>
<evidence type="ECO:0000256" key="1">
    <source>
        <dbReference type="ARBA" id="ARBA00008876"/>
    </source>
</evidence>
<evidence type="ECO:0000313" key="5">
    <source>
        <dbReference type="Proteomes" id="UP000317158"/>
    </source>
</evidence>
<dbReference type="NCBIfam" id="TIGR00723">
    <property type="entry name" value="ttdB_fumA_fumB"/>
    <property type="match status" value="1"/>
</dbReference>
<evidence type="ECO:0000313" key="4">
    <source>
        <dbReference type="EMBL" id="RZN64580.1"/>
    </source>
</evidence>
<dbReference type="PANTHER" id="PTHR43351:SF2">
    <property type="entry name" value="L(+)-TARTRATE DEHYDRATASE SUBUNIT BETA-RELATED"/>
    <property type="match status" value="1"/>
</dbReference>
<evidence type="ECO:0000256" key="2">
    <source>
        <dbReference type="ARBA" id="ARBA00023239"/>
    </source>
</evidence>
<gene>
    <name evidence="4" type="ORF">EF806_04385</name>
</gene>
<dbReference type="GO" id="GO:0016836">
    <property type="term" value="F:hydro-lyase activity"/>
    <property type="evidence" value="ECO:0007669"/>
    <property type="project" value="InterPro"/>
</dbReference>
<comment type="similarity">
    <text evidence="1">Belongs to the class-I fumarase family.</text>
</comment>
<dbReference type="EMBL" id="RXIF01000006">
    <property type="protein sequence ID" value="RZN64580.1"/>
    <property type="molecule type" value="Genomic_DNA"/>
</dbReference>
<dbReference type="Gene3D" id="3.20.130.10">
    <property type="entry name" value="Fe-S hydro-lyase, tartrate dehydratase beta-type, catalytic domain"/>
    <property type="match status" value="1"/>
</dbReference>
<accession>A0A520KS16</accession>
<dbReference type="SUPFAM" id="SSF117457">
    <property type="entry name" value="FumA C-terminal domain-like"/>
    <property type="match status" value="1"/>
</dbReference>
<dbReference type="AlphaFoldDB" id="A0A520KS16"/>